<feature type="domain" description="Aminoglycoside phosphotransferase" evidence="1">
    <location>
        <begin position="33"/>
        <end position="276"/>
    </location>
</feature>
<sequence length="345" mass="36701">MMEIGNAPERLERFFGPGHTATIEPLATGGLSGARVWRVRHRDGEFALRCSPRGRPGLEQTAWAHQCMAAAGLGFVPRPALTRTGPSCFEEAEGVWELQTWMPGSPALCAASPDAHLLATADAVTLLHRAWRAGFSKREPSPTLLVRNQRLARLIAEAPAAADLRSARAETPFAPELESLATQIAAAARVARAELDRVEPSVSTLHPVVIDLKQDHVLFTGDRVSGIVDFGAMAVDTPAVDWARLIGSIAGDDANLWRRWTDAAASGLLRAEAADLRALLPALDASGTVLSAANWLSWLAGGWRPPTGGEPLVRERLARLAGRLRALAQGHVAARIGAGQAPPAV</sequence>
<reference evidence="2 3" key="1">
    <citation type="submission" date="2019-02" db="EMBL/GenBank/DDBJ databases">
        <title>Deep-cultivation of Planctomycetes and their phenomic and genomic characterization uncovers novel biology.</title>
        <authorList>
            <person name="Wiegand S."/>
            <person name="Jogler M."/>
            <person name="Boedeker C."/>
            <person name="Pinto D."/>
            <person name="Vollmers J."/>
            <person name="Rivas-Marin E."/>
            <person name="Kohn T."/>
            <person name="Peeters S.H."/>
            <person name="Heuer A."/>
            <person name="Rast P."/>
            <person name="Oberbeckmann S."/>
            <person name="Bunk B."/>
            <person name="Jeske O."/>
            <person name="Meyerdierks A."/>
            <person name="Storesund J.E."/>
            <person name="Kallscheuer N."/>
            <person name="Luecker S."/>
            <person name="Lage O.M."/>
            <person name="Pohl T."/>
            <person name="Merkel B.J."/>
            <person name="Hornburger P."/>
            <person name="Mueller R.-W."/>
            <person name="Bruemmer F."/>
            <person name="Labrenz M."/>
            <person name="Spormann A.M."/>
            <person name="Op den Camp H."/>
            <person name="Overmann J."/>
            <person name="Amann R."/>
            <person name="Jetten M.S.M."/>
            <person name="Mascher T."/>
            <person name="Medema M.H."/>
            <person name="Devos D.P."/>
            <person name="Kaster A.-K."/>
            <person name="Ovreas L."/>
            <person name="Rohde M."/>
            <person name="Galperin M.Y."/>
            <person name="Jogler C."/>
        </authorList>
    </citation>
    <scope>NUCLEOTIDE SEQUENCE [LARGE SCALE GENOMIC DNA]</scope>
    <source>
        <strain evidence="2 3">Pla175</strain>
    </source>
</reference>
<evidence type="ECO:0000313" key="2">
    <source>
        <dbReference type="EMBL" id="QDU90525.1"/>
    </source>
</evidence>
<dbReference type="InterPro" id="IPR011009">
    <property type="entry name" value="Kinase-like_dom_sf"/>
</dbReference>
<dbReference type="OrthoDB" id="283096at2"/>
<dbReference type="Proteomes" id="UP000317429">
    <property type="component" value="Chromosome"/>
</dbReference>
<name>A0A518DGC3_9BACT</name>
<evidence type="ECO:0000259" key="1">
    <source>
        <dbReference type="Pfam" id="PF01636"/>
    </source>
</evidence>
<dbReference type="Pfam" id="PF01636">
    <property type="entry name" value="APH"/>
    <property type="match status" value="1"/>
</dbReference>
<dbReference type="EMBL" id="CP036291">
    <property type="protein sequence ID" value="QDU90525.1"/>
    <property type="molecule type" value="Genomic_DNA"/>
</dbReference>
<proteinExistence type="predicted"/>
<protein>
    <recommendedName>
        <fullName evidence="1">Aminoglycoside phosphotransferase domain-containing protein</fullName>
    </recommendedName>
</protein>
<evidence type="ECO:0000313" key="3">
    <source>
        <dbReference type="Proteomes" id="UP000317429"/>
    </source>
</evidence>
<dbReference type="KEGG" id="pnd:Pla175_39310"/>
<organism evidence="2 3">
    <name type="scientific">Pirellulimonas nuda</name>
    <dbReference type="NCBI Taxonomy" id="2528009"/>
    <lineage>
        <taxon>Bacteria</taxon>
        <taxon>Pseudomonadati</taxon>
        <taxon>Planctomycetota</taxon>
        <taxon>Planctomycetia</taxon>
        <taxon>Pirellulales</taxon>
        <taxon>Lacipirellulaceae</taxon>
        <taxon>Pirellulimonas</taxon>
    </lineage>
</organism>
<dbReference type="RefSeq" id="WP_145289173.1">
    <property type="nucleotide sequence ID" value="NZ_CP036291.1"/>
</dbReference>
<gene>
    <name evidence="2" type="ORF">Pla175_39310</name>
</gene>
<dbReference type="AlphaFoldDB" id="A0A518DGC3"/>
<dbReference type="SUPFAM" id="SSF56112">
    <property type="entry name" value="Protein kinase-like (PK-like)"/>
    <property type="match status" value="1"/>
</dbReference>
<dbReference type="Gene3D" id="3.90.1200.10">
    <property type="match status" value="1"/>
</dbReference>
<dbReference type="InterPro" id="IPR002575">
    <property type="entry name" value="Aminoglycoside_PTrfase"/>
</dbReference>
<accession>A0A518DGC3</accession>
<keyword evidence="3" id="KW-1185">Reference proteome</keyword>